<dbReference type="AlphaFoldDB" id="A0A9N9IKX8"/>
<organism evidence="1 2">
    <name type="scientific">Dentiscutata erythropus</name>
    <dbReference type="NCBI Taxonomy" id="1348616"/>
    <lineage>
        <taxon>Eukaryota</taxon>
        <taxon>Fungi</taxon>
        <taxon>Fungi incertae sedis</taxon>
        <taxon>Mucoromycota</taxon>
        <taxon>Glomeromycotina</taxon>
        <taxon>Glomeromycetes</taxon>
        <taxon>Diversisporales</taxon>
        <taxon>Gigasporaceae</taxon>
        <taxon>Dentiscutata</taxon>
    </lineage>
</organism>
<accession>A0A9N9IKX8</accession>
<feature type="non-terminal residue" evidence="1">
    <location>
        <position position="80"/>
    </location>
</feature>
<reference evidence="1" key="1">
    <citation type="submission" date="2021-06" db="EMBL/GenBank/DDBJ databases">
        <authorList>
            <person name="Kallberg Y."/>
            <person name="Tangrot J."/>
            <person name="Rosling A."/>
        </authorList>
    </citation>
    <scope>NUCLEOTIDE SEQUENCE</scope>
    <source>
        <strain evidence="1">MA453B</strain>
    </source>
</reference>
<name>A0A9N9IKX8_9GLOM</name>
<dbReference type="EMBL" id="CAJVPY010013188">
    <property type="protein sequence ID" value="CAG8739061.1"/>
    <property type="molecule type" value="Genomic_DNA"/>
</dbReference>
<protein>
    <submittedName>
        <fullName evidence="1">13685_t:CDS:1</fullName>
    </submittedName>
</protein>
<sequence length="80" mass="9289">ALVVKAWAYNSLERIEASFMEKFIPLQKKRLVPSFCHCAELKKLTVITFNFCIQKLDLSILGFLGERSREHSEEHLGEHL</sequence>
<dbReference type="Proteomes" id="UP000789405">
    <property type="component" value="Unassembled WGS sequence"/>
</dbReference>
<evidence type="ECO:0000313" key="1">
    <source>
        <dbReference type="EMBL" id="CAG8739061.1"/>
    </source>
</evidence>
<keyword evidence="2" id="KW-1185">Reference proteome</keyword>
<evidence type="ECO:0000313" key="2">
    <source>
        <dbReference type="Proteomes" id="UP000789405"/>
    </source>
</evidence>
<gene>
    <name evidence="1" type="ORF">DERYTH_LOCUS15836</name>
</gene>
<comment type="caution">
    <text evidence="1">The sequence shown here is derived from an EMBL/GenBank/DDBJ whole genome shotgun (WGS) entry which is preliminary data.</text>
</comment>
<proteinExistence type="predicted"/>